<name>A0A259TWJ5_9BACT</name>
<dbReference type="PANTHER" id="PTHR11958">
    <property type="entry name" value="SODIUM/DICARBOXYLATE SYMPORTER-RELATED"/>
    <property type="match status" value="1"/>
</dbReference>
<dbReference type="SUPFAM" id="SSF118215">
    <property type="entry name" value="Proton glutamate symport protein"/>
    <property type="match status" value="1"/>
</dbReference>
<dbReference type="InterPro" id="IPR050746">
    <property type="entry name" value="DAACS"/>
</dbReference>
<gene>
    <name evidence="10" type="ORF">BSZ36_02295</name>
</gene>
<feature type="transmembrane region" description="Helical" evidence="9">
    <location>
        <begin position="212"/>
        <end position="233"/>
    </location>
</feature>
<sequence length="468" mass="48694">METPTVAAATPWYRKLHWQIILGLLLGLLYGVLAAQNGWGSFTTNWIKPFGTIFITALKLIAVPLVLASLITGVASLSDLRKLSRIGGKTIGIYLLTTAIAVTIGVLLADVVQPGNAFSPELREDLVSAFGGDAESRVASIDEAGIRDRGPLQFLVDAVSDNAFASFSNNGSMLQVVVIAILFGIGLVQIPRERAAPVLAFFEGLNDVVIKLVDIVMLLAPIGVFALLADTIVSTAGDDPSVILELLGGLGKYMAVVLLGLGIHTFVVYPTLLKLFTPLGLKTFLAGIAPAQLVAFSTSSSGATLPVTMERCEEELGVSEEISSFVLPLGATINMDGTALYQAVATLFIAQAFALELGFAAQVTIVLTAVLASIGTAAVPGAGIIMLVIILEAVGVPAAGIALILGVDRILDMCRTVTNVTGDATVASVVAASEGQLFPPDQSGKGDRLRSVGETADLVPTRREAGMI</sequence>
<feature type="transmembrane region" description="Helical" evidence="9">
    <location>
        <begin position="91"/>
        <end position="112"/>
    </location>
</feature>
<dbReference type="PROSITE" id="PS00714">
    <property type="entry name" value="NA_DICARBOXYL_SYMP_2"/>
    <property type="match status" value="1"/>
</dbReference>
<feature type="transmembrane region" description="Helical" evidence="9">
    <location>
        <begin position="50"/>
        <end position="71"/>
    </location>
</feature>
<dbReference type="Gene3D" id="1.10.3860.10">
    <property type="entry name" value="Sodium:dicarboxylate symporter"/>
    <property type="match status" value="1"/>
</dbReference>
<comment type="subcellular location">
    <subcellularLocation>
        <location evidence="1">Cell membrane</location>
        <topology evidence="1">Multi-pass membrane protein</topology>
    </subcellularLocation>
</comment>
<dbReference type="GO" id="GO:0015293">
    <property type="term" value="F:symporter activity"/>
    <property type="evidence" value="ECO:0007669"/>
    <property type="project" value="UniProtKB-KW"/>
</dbReference>
<protein>
    <submittedName>
        <fullName evidence="10">Dicarboxylate/amino acid:cation symporter</fullName>
    </submittedName>
</protein>
<reference evidence="10 11" key="1">
    <citation type="submission" date="2016-11" db="EMBL/GenBank/DDBJ databases">
        <title>Study of marine rhodopsin-containing bacteria.</title>
        <authorList>
            <person name="Yoshizawa S."/>
            <person name="Kumagai Y."/>
            <person name="Kogure K."/>
        </authorList>
    </citation>
    <scope>NUCLEOTIDE SEQUENCE [LARGE SCALE GENOMIC DNA]</scope>
    <source>
        <strain evidence="10 11">SG-29</strain>
    </source>
</reference>
<dbReference type="FunFam" id="1.10.3860.10:FF:000001">
    <property type="entry name" value="C4-dicarboxylate transport protein"/>
    <property type="match status" value="1"/>
</dbReference>
<evidence type="ECO:0000256" key="4">
    <source>
        <dbReference type="ARBA" id="ARBA00022692"/>
    </source>
</evidence>
<dbReference type="AlphaFoldDB" id="A0A259TWJ5"/>
<evidence type="ECO:0000313" key="11">
    <source>
        <dbReference type="Proteomes" id="UP000216446"/>
    </source>
</evidence>
<keyword evidence="4 9" id="KW-0812">Transmembrane</keyword>
<keyword evidence="11" id="KW-1185">Reference proteome</keyword>
<evidence type="ECO:0000256" key="6">
    <source>
        <dbReference type="ARBA" id="ARBA00022989"/>
    </source>
</evidence>
<dbReference type="Pfam" id="PF00375">
    <property type="entry name" value="SDF"/>
    <property type="match status" value="1"/>
</dbReference>
<dbReference type="PRINTS" id="PR00173">
    <property type="entry name" value="EDTRNSPORT"/>
</dbReference>
<evidence type="ECO:0000256" key="2">
    <source>
        <dbReference type="ARBA" id="ARBA00022448"/>
    </source>
</evidence>
<keyword evidence="3" id="KW-1003">Cell membrane</keyword>
<keyword evidence="7 9" id="KW-0472">Membrane</keyword>
<evidence type="ECO:0000256" key="1">
    <source>
        <dbReference type="ARBA" id="ARBA00004651"/>
    </source>
</evidence>
<dbReference type="FunCoup" id="A0A259TWJ5">
    <property type="interactions" value="217"/>
</dbReference>
<evidence type="ECO:0000256" key="3">
    <source>
        <dbReference type="ARBA" id="ARBA00022475"/>
    </source>
</evidence>
<keyword evidence="6 9" id="KW-1133">Transmembrane helix</keyword>
<feature type="transmembrane region" description="Helical" evidence="9">
    <location>
        <begin position="384"/>
        <end position="405"/>
    </location>
</feature>
<dbReference type="InterPro" id="IPR001991">
    <property type="entry name" value="Na-dicarboxylate_symporter"/>
</dbReference>
<dbReference type="GO" id="GO:0006835">
    <property type="term" value="P:dicarboxylic acid transport"/>
    <property type="evidence" value="ECO:0007669"/>
    <property type="project" value="UniProtKB-ARBA"/>
</dbReference>
<accession>A0A259TWJ5</accession>
<dbReference type="InterPro" id="IPR018107">
    <property type="entry name" value="Na-dicarboxylate_symporter_CS"/>
</dbReference>
<evidence type="ECO:0000256" key="8">
    <source>
        <dbReference type="ARBA" id="ARBA00023180"/>
    </source>
</evidence>
<feature type="transmembrane region" description="Helical" evidence="9">
    <location>
        <begin position="172"/>
        <end position="191"/>
    </location>
</feature>
<dbReference type="OrthoDB" id="9768885at2"/>
<dbReference type="Proteomes" id="UP000216446">
    <property type="component" value="Unassembled WGS sequence"/>
</dbReference>
<evidence type="ECO:0000256" key="5">
    <source>
        <dbReference type="ARBA" id="ARBA00022847"/>
    </source>
</evidence>
<dbReference type="GO" id="GO:1902475">
    <property type="term" value="P:L-alpha-amino acid transmembrane transport"/>
    <property type="evidence" value="ECO:0007669"/>
    <property type="project" value="UniProtKB-ARBA"/>
</dbReference>
<dbReference type="PANTHER" id="PTHR11958:SF63">
    <property type="entry name" value="AMINO ACID TRANSPORTER"/>
    <property type="match status" value="1"/>
</dbReference>
<dbReference type="RefSeq" id="WP_094545588.1">
    <property type="nucleotide sequence ID" value="NZ_MQWB01000001.1"/>
</dbReference>
<feature type="transmembrane region" description="Helical" evidence="9">
    <location>
        <begin position="357"/>
        <end position="378"/>
    </location>
</feature>
<organism evidence="10 11">
    <name type="scientific">Rubricoccus marinus</name>
    <dbReference type="NCBI Taxonomy" id="716817"/>
    <lineage>
        <taxon>Bacteria</taxon>
        <taxon>Pseudomonadati</taxon>
        <taxon>Rhodothermota</taxon>
        <taxon>Rhodothermia</taxon>
        <taxon>Rhodothermales</taxon>
        <taxon>Rubricoccaceae</taxon>
        <taxon>Rubricoccus</taxon>
    </lineage>
</organism>
<comment type="caution">
    <text evidence="10">The sequence shown here is derived from an EMBL/GenBank/DDBJ whole genome shotgun (WGS) entry which is preliminary data.</text>
</comment>
<proteinExistence type="predicted"/>
<keyword evidence="2" id="KW-0813">Transport</keyword>
<dbReference type="EMBL" id="MQWB01000001">
    <property type="protein sequence ID" value="OZC01918.1"/>
    <property type="molecule type" value="Genomic_DNA"/>
</dbReference>
<evidence type="ECO:0000256" key="9">
    <source>
        <dbReference type="SAM" id="Phobius"/>
    </source>
</evidence>
<dbReference type="InterPro" id="IPR036458">
    <property type="entry name" value="Na:dicarbo_symporter_sf"/>
</dbReference>
<keyword evidence="8" id="KW-0325">Glycoprotein</keyword>
<evidence type="ECO:0000256" key="7">
    <source>
        <dbReference type="ARBA" id="ARBA00023136"/>
    </source>
</evidence>
<feature type="transmembrane region" description="Helical" evidence="9">
    <location>
        <begin position="253"/>
        <end position="272"/>
    </location>
</feature>
<dbReference type="InParanoid" id="A0A259TWJ5"/>
<dbReference type="GO" id="GO:0005886">
    <property type="term" value="C:plasma membrane"/>
    <property type="evidence" value="ECO:0007669"/>
    <property type="project" value="UniProtKB-SubCell"/>
</dbReference>
<evidence type="ECO:0000313" key="10">
    <source>
        <dbReference type="EMBL" id="OZC01918.1"/>
    </source>
</evidence>
<keyword evidence="5" id="KW-0769">Symport</keyword>